<evidence type="ECO:0000313" key="2">
    <source>
        <dbReference type="EMBL" id="TIX50388.1"/>
    </source>
</evidence>
<dbReference type="Proteomes" id="UP000309389">
    <property type="component" value="Unassembled WGS sequence"/>
</dbReference>
<feature type="transmembrane region" description="Helical" evidence="1">
    <location>
        <begin position="43"/>
        <end position="61"/>
    </location>
</feature>
<reference evidence="2 3" key="1">
    <citation type="submission" date="2019-04" db="EMBL/GenBank/DDBJ databases">
        <title>Altererythrobacter aquimixticola sp. nov., isolated from sediment of junction between the ocean and a freshwater spring.</title>
        <authorList>
            <person name="Yoon J.-H."/>
        </authorList>
    </citation>
    <scope>NUCLEOTIDE SEQUENCE [LARGE SCALE GENOMIC DNA]</scope>
    <source>
        <strain evidence="2 3">SSKS-13</strain>
    </source>
</reference>
<name>A0A4T3F4F6_9SPHN</name>
<gene>
    <name evidence="2" type="ORF">E5222_08925</name>
</gene>
<dbReference type="AlphaFoldDB" id="A0A4T3F4F6"/>
<evidence type="ECO:0000313" key="3">
    <source>
        <dbReference type="Proteomes" id="UP000309389"/>
    </source>
</evidence>
<accession>A0A4T3F4F6</accession>
<comment type="caution">
    <text evidence="2">The sequence shown here is derived from an EMBL/GenBank/DDBJ whole genome shotgun (WGS) entry which is preliminary data.</text>
</comment>
<keyword evidence="1" id="KW-0472">Membrane</keyword>
<dbReference type="OrthoDB" id="7850546at2"/>
<keyword evidence="1" id="KW-0812">Transmembrane</keyword>
<keyword evidence="3" id="KW-1185">Reference proteome</keyword>
<feature type="transmembrane region" description="Helical" evidence="1">
    <location>
        <begin position="17"/>
        <end position="37"/>
    </location>
</feature>
<keyword evidence="1" id="KW-1133">Transmembrane helix</keyword>
<sequence>MPEVFEASAKSSVAMKVFHLLIAVLVTIAMGVGAWMIDSWFARIVLGLFILIGFGMSSSLLREVKAYAGATGSWRVEVGDSMLSWDSPVETLFASFRLPLADIAGVQSIRKALKNAHNGGSVTRYFYVHLKNGKTMELPAQEGGVWVLDVFKSLEKRGIPFRDNKMRNSDAIEVQQGFDILPMDSWPR</sequence>
<dbReference type="EMBL" id="SSHH01000002">
    <property type="protein sequence ID" value="TIX50388.1"/>
    <property type="molecule type" value="Genomic_DNA"/>
</dbReference>
<protein>
    <submittedName>
        <fullName evidence="2">Uncharacterized protein</fullName>
    </submittedName>
</protein>
<organism evidence="2 3">
    <name type="scientific">Alteraurantiacibacter aquimixticola</name>
    <dbReference type="NCBI Taxonomy" id="2489173"/>
    <lineage>
        <taxon>Bacteria</taxon>
        <taxon>Pseudomonadati</taxon>
        <taxon>Pseudomonadota</taxon>
        <taxon>Alphaproteobacteria</taxon>
        <taxon>Sphingomonadales</taxon>
        <taxon>Erythrobacteraceae</taxon>
        <taxon>Alteraurantiacibacter</taxon>
    </lineage>
</organism>
<evidence type="ECO:0000256" key="1">
    <source>
        <dbReference type="SAM" id="Phobius"/>
    </source>
</evidence>
<proteinExistence type="predicted"/>
<dbReference type="RefSeq" id="WP_136693408.1">
    <property type="nucleotide sequence ID" value="NZ_SSHH01000002.1"/>
</dbReference>